<accession>A0A1A8J0P4</accession>
<reference evidence="2" key="2">
    <citation type="submission" date="2016-06" db="EMBL/GenBank/DDBJ databases">
        <title>The genome of a short-lived fish provides insights into sex chromosome evolution and the genetic control of aging.</title>
        <authorList>
            <person name="Reichwald K."/>
            <person name="Felder M."/>
            <person name="Petzold A."/>
            <person name="Koch P."/>
            <person name="Groth M."/>
            <person name="Platzer M."/>
        </authorList>
    </citation>
    <scope>NUCLEOTIDE SEQUENCE</scope>
    <source>
        <tissue evidence="2">Brain</tissue>
    </source>
</reference>
<reference evidence="2" key="1">
    <citation type="submission" date="2016-05" db="EMBL/GenBank/DDBJ databases">
        <authorList>
            <person name="Lavstsen T."/>
            <person name="Jespersen J.S."/>
        </authorList>
    </citation>
    <scope>NUCLEOTIDE SEQUENCE</scope>
    <source>
        <tissue evidence="2">Brain</tissue>
    </source>
</reference>
<evidence type="ECO:0000313" key="2">
    <source>
        <dbReference type="EMBL" id="SBR03167.1"/>
    </source>
</evidence>
<dbReference type="EMBL" id="HAED01016722">
    <property type="protein sequence ID" value="SBR03167.1"/>
    <property type="molecule type" value="Transcribed_RNA"/>
</dbReference>
<name>A0A1A8J0P4_NOTKU</name>
<gene>
    <name evidence="2" type="primary">Nfu_g_1_026019</name>
</gene>
<organism evidence="2">
    <name type="scientific">Nothobranchius kuhntae</name>
    <name type="common">Beira killifish</name>
    <dbReference type="NCBI Taxonomy" id="321403"/>
    <lineage>
        <taxon>Eukaryota</taxon>
        <taxon>Metazoa</taxon>
        <taxon>Chordata</taxon>
        <taxon>Craniata</taxon>
        <taxon>Vertebrata</taxon>
        <taxon>Euteleostomi</taxon>
        <taxon>Actinopterygii</taxon>
        <taxon>Neopterygii</taxon>
        <taxon>Teleostei</taxon>
        <taxon>Neoteleostei</taxon>
        <taxon>Acanthomorphata</taxon>
        <taxon>Ovalentaria</taxon>
        <taxon>Atherinomorphae</taxon>
        <taxon>Cyprinodontiformes</taxon>
        <taxon>Nothobranchiidae</taxon>
        <taxon>Nothobranchius</taxon>
    </lineage>
</organism>
<feature type="non-terminal residue" evidence="2">
    <location>
        <position position="52"/>
    </location>
</feature>
<proteinExistence type="predicted"/>
<protein>
    <submittedName>
        <fullName evidence="2">Uncharacterized protein</fullName>
    </submittedName>
</protein>
<feature type="region of interest" description="Disordered" evidence="1">
    <location>
        <begin position="1"/>
        <end position="20"/>
    </location>
</feature>
<dbReference type="AlphaFoldDB" id="A0A1A8J0P4"/>
<evidence type="ECO:0000256" key="1">
    <source>
        <dbReference type="SAM" id="MobiDB-lite"/>
    </source>
</evidence>
<sequence>MDDQILGKTKRTTSDPDMSRKFLSNRRRATVERNVSKTRAWWLWTRSRLHEE</sequence>